<dbReference type="PROSITE" id="PS50157">
    <property type="entry name" value="ZINC_FINGER_C2H2_2"/>
    <property type="match status" value="5"/>
</dbReference>
<evidence type="ECO:0000256" key="6">
    <source>
        <dbReference type="ARBA" id="ARBA00022833"/>
    </source>
</evidence>
<reference evidence="15" key="1">
    <citation type="submission" date="2003-08" db="EMBL/GenBank/DDBJ databases">
        <authorList>
            <person name="Birren B."/>
            <person name="Nusbaum C."/>
            <person name="Abebe A."/>
            <person name="Abouelleil A."/>
            <person name="Adekoya E."/>
            <person name="Ait-zahra M."/>
            <person name="Allen N."/>
            <person name="Allen T."/>
            <person name="An P."/>
            <person name="Anderson M."/>
            <person name="Anderson S."/>
            <person name="Arachchi H."/>
            <person name="Armbruster J."/>
            <person name="Bachantsang P."/>
            <person name="Baldwin J."/>
            <person name="Barry A."/>
            <person name="Bayul T."/>
            <person name="Blitshsteyn B."/>
            <person name="Bloom T."/>
            <person name="Blye J."/>
            <person name="Boguslavskiy L."/>
            <person name="Borowsky M."/>
            <person name="Boukhgalter B."/>
            <person name="Brunache A."/>
            <person name="Butler J."/>
            <person name="Calixte N."/>
            <person name="Calvo S."/>
            <person name="Camarata J."/>
            <person name="Campo K."/>
            <person name="Chang J."/>
            <person name="Cheshatsang Y."/>
            <person name="Citroen M."/>
            <person name="Collymore A."/>
            <person name="Considine T."/>
            <person name="Cook A."/>
            <person name="Cooke P."/>
            <person name="Corum B."/>
            <person name="Cuomo C."/>
            <person name="David R."/>
            <person name="Dawoe T."/>
            <person name="Degray S."/>
            <person name="Dodge S."/>
            <person name="Dooley K."/>
            <person name="Dorje P."/>
            <person name="Dorjee K."/>
            <person name="Dorris L."/>
            <person name="Duffey N."/>
            <person name="Dupes A."/>
            <person name="Elkins T."/>
            <person name="Engels R."/>
            <person name="Erickson J."/>
            <person name="Farina A."/>
            <person name="Faro S."/>
            <person name="Ferreira P."/>
            <person name="Fischer H."/>
            <person name="Fitzgerald M."/>
            <person name="Foley K."/>
            <person name="Gage D."/>
            <person name="Galagan J."/>
            <person name="Gearin G."/>
            <person name="Gnerre S."/>
            <person name="Gnirke A."/>
            <person name="Goyette A."/>
            <person name="Graham J."/>
            <person name="Grandbois E."/>
            <person name="Gyaltsen K."/>
            <person name="Hafez N."/>
            <person name="Hagopian D."/>
            <person name="Hagos B."/>
            <person name="Hall J."/>
            <person name="Hatcher B."/>
            <person name="Heller A."/>
            <person name="Higgins H."/>
            <person name="Honan T."/>
            <person name="Horn A."/>
            <person name="Houde N."/>
            <person name="Hughes L."/>
            <person name="Hulme W."/>
            <person name="Husby E."/>
            <person name="Iliev I."/>
            <person name="Jaffe D."/>
            <person name="Jones C."/>
            <person name="Kamal M."/>
            <person name="Kamat A."/>
            <person name="Kamvysselis M."/>
            <person name="Karlsson E."/>
            <person name="Kells C."/>
            <person name="Kieu A."/>
            <person name="Kisner P."/>
            <person name="Kodira C."/>
            <person name="Kulbokas E."/>
            <person name="Labutti K."/>
            <person name="Lama D."/>
            <person name="Landers T."/>
            <person name="Leger J."/>
            <person name="Levine S."/>
            <person name="Lewis D."/>
            <person name="Lewis T."/>
            <person name="Lindblad-toh K."/>
            <person name="Liu X."/>
            <person name="Lokyitsang T."/>
            <person name="Lokyitsang Y."/>
            <person name="Lucien O."/>
            <person name="Lui A."/>
            <person name="Ma L.J."/>
            <person name="Mabbitt R."/>
            <person name="Macdonald J."/>
            <person name="Maclean C."/>
            <person name="Major J."/>
            <person name="Manning J."/>
            <person name="Marabella R."/>
            <person name="Maru K."/>
            <person name="Matthews C."/>
            <person name="Mauceli E."/>
            <person name="Mccarthy M."/>
            <person name="Mcdonough S."/>
            <person name="Mcghee T."/>
            <person name="Meldrim J."/>
            <person name="Meneus L."/>
            <person name="Mesirov J."/>
            <person name="Mihalev A."/>
            <person name="Mihova T."/>
            <person name="Mikkelsen T."/>
            <person name="Mlenga V."/>
            <person name="Moru K."/>
            <person name="Mozes J."/>
            <person name="Mulrain L."/>
            <person name="Munson G."/>
            <person name="Naylor J."/>
            <person name="Newes C."/>
            <person name="Nguyen C."/>
            <person name="Nguyen N."/>
            <person name="Nguyen T."/>
            <person name="Nicol R."/>
            <person name="Nielsen C."/>
            <person name="Nizzari M."/>
            <person name="Norbu C."/>
            <person name="Norbu N."/>
            <person name="O'donnell P."/>
            <person name="Okoawo O."/>
            <person name="O'leary S."/>
            <person name="Omotosho B."/>
            <person name="O'neill K."/>
            <person name="Osman S."/>
            <person name="Parker S."/>
            <person name="Perrin D."/>
            <person name="Phunkhang P."/>
            <person name="Piqani B."/>
            <person name="Purcell S."/>
            <person name="Rachupka T."/>
            <person name="Ramasamy U."/>
            <person name="Rameau R."/>
            <person name="Ray V."/>
            <person name="Raymond C."/>
            <person name="Retta R."/>
            <person name="Richardson S."/>
            <person name="Rise C."/>
            <person name="Rodriguez J."/>
            <person name="Rogers J."/>
            <person name="Rogov P."/>
            <person name="Rutman M."/>
            <person name="Schupbach R."/>
            <person name="Seaman C."/>
            <person name="Settipalli S."/>
            <person name="Sharpe T."/>
            <person name="Sheridan J."/>
            <person name="Sherpa N."/>
            <person name="Shi J."/>
            <person name="Smirnov S."/>
            <person name="Smith C."/>
            <person name="Sougnez C."/>
            <person name="Spencer B."/>
            <person name="Stalker J."/>
            <person name="Stange-thomann N."/>
            <person name="Stavropoulos S."/>
            <person name="Stetson K."/>
            <person name="Stone C."/>
            <person name="Stone S."/>
            <person name="Stubbs M."/>
            <person name="Talamas J."/>
            <person name="Tchuinga P."/>
            <person name="Tenzing P."/>
            <person name="Tesfaye S."/>
            <person name="Theodore J."/>
            <person name="Thoulutsang Y."/>
            <person name="Topham K."/>
            <person name="Towey S."/>
            <person name="Tsamla T."/>
            <person name="Tsomo N."/>
            <person name="Vallee D."/>
            <person name="Vassiliev H."/>
            <person name="Venkataraman V."/>
            <person name="Vinson J."/>
            <person name="Vo A."/>
            <person name="Wade C."/>
            <person name="Wang S."/>
            <person name="Wangchuk T."/>
            <person name="Wangdi T."/>
            <person name="Whittaker C."/>
            <person name="Wilkinson J."/>
            <person name="Wu Y."/>
            <person name="Wyman D."/>
            <person name="Yadav S."/>
            <person name="Yang S."/>
            <person name="Yang X."/>
            <person name="Yeager S."/>
            <person name="Yee E."/>
            <person name="Young G."/>
            <person name="Zainoun J."/>
            <person name="Zembeck L."/>
            <person name="Zimmer A."/>
            <person name="Zody M."/>
            <person name="Lander E."/>
        </authorList>
    </citation>
    <scope>NUCLEOTIDE SEQUENCE [LARGE SCALE GENOMIC DNA]</scope>
</reference>
<feature type="domain" description="C2H2-type" evidence="13">
    <location>
        <begin position="97"/>
        <end position="125"/>
    </location>
</feature>
<dbReference type="GO" id="GO:0000978">
    <property type="term" value="F:RNA polymerase II cis-regulatory region sequence-specific DNA binding"/>
    <property type="evidence" value="ECO:0007669"/>
    <property type="project" value="TreeGrafter"/>
</dbReference>
<feature type="region of interest" description="Disordered" evidence="12">
    <location>
        <begin position="168"/>
        <end position="197"/>
    </location>
</feature>
<dbReference type="GO" id="GO:0005634">
    <property type="term" value="C:nucleus"/>
    <property type="evidence" value="ECO:0007669"/>
    <property type="project" value="UniProtKB-SubCell"/>
</dbReference>
<feature type="domain" description="C2H2-type" evidence="13">
    <location>
        <begin position="41"/>
        <end position="68"/>
    </location>
</feature>
<evidence type="ECO:0000256" key="11">
    <source>
        <dbReference type="PROSITE-ProRule" id="PRU00042"/>
    </source>
</evidence>
<keyword evidence="5 11" id="KW-0863">Zinc-finger</keyword>
<proteinExistence type="inferred from homology"/>
<evidence type="ECO:0000256" key="5">
    <source>
        <dbReference type="ARBA" id="ARBA00022771"/>
    </source>
</evidence>
<evidence type="ECO:0000256" key="3">
    <source>
        <dbReference type="ARBA" id="ARBA00022723"/>
    </source>
</evidence>
<dbReference type="Pfam" id="PF00096">
    <property type="entry name" value="zf-C2H2"/>
    <property type="match status" value="3"/>
</dbReference>
<dbReference type="Gene3D" id="3.30.160.60">
    <property type="entry name" value="Classic Zinc Finger"/>
    <property type="match status" value="3"/>
</dbReference>
<evidence type="ECO:0000256" key="10">
    <source>
        <dbReference type="ARBA" id="ARBA00023242"/>
    </source>
</evidence>
<keyword evidence="15" id="KW-1185">Reference proteome</keyword>
<dbReference type="GO" id="GO:0008270">
    <property type="term" value="F:zinc ion binding"/>
    <property type="evidence" value="ECO:0007669"/>
    <property type="project" value="UniProtKB-KW"/>
</dbReference>
<comment type="similarity">
    <text evidence="2">Belongs to the krueppel C2H2-type zinc-finger protein family.</text>
</comment>
<evidence type="ECO:0000256" key="1">
    <source>
        <dbReference type="ARBA" id="ARBA00004123"/>
    </source>
</evidence>
<dbReference type="FunFam" id="3.30.160.60:FF:001480">
    <property type="entry name" value="Si:cabz01071911.3"/>
    <property type="match status" value="1"/>
</dbReference>
<reference evidence="14" key="2">
    <citation type="submission" date="2025-08" db="UniProtKB">
        <authorList>
            <consortium name="Ensembl"/>
        </authorList>
    </citation>
    <scope>IDENTIFICATION</scope>
</reference>
<evidence type="ECO:0000313" key="15">
    <source>
        <dbReference type="Proteomes" id="UP000007875"/>
    </source>
</evidence>
<dbReference type="InterPro" id="IPR013087">
    <property type="entry name" value="Znf_C2H2_type"/>
</dbReference>
<dbReference type="InterPro" id="IPR036236">
    <property type="entry name" value="Znf_C2H2_sf"/>
</dbReference>
<accession>H2YH51</accession>
<keyword evidence="7" id="KW-0805">Transcription regulation</keyword>
<keyword evidence="9" id="KW-0804">Transcription</keyword>
<dbReference type="Proteomes" id="UP000007875">
    <property type="component" value="Unassembled WGS sequence"/>
</dbReference>
<dbReference type="PANTHER" id="PTHR24404">
    <property type="entry name" value="ZINC FINGER PROTEIN"/>
    <property type="match status" value="1"/>
</dbReference>
<feature type="region of interest" description="Disordered" evidence="12">
    <location>
        <begin position="270"/>
        <end position="319"/>
    </location>
</feature>
<organism evidence="14 15">
    <name type="scientific">Ciona savignyi</name>
    <name type="common">Pacific transparent sea squirt</name>
    <dbReference type="NCBI Taxonomy" id="51511"/>
    <lineage>
        <taxon>Eukaryota</taxon>
        <taxon>Metazoa</taxon>
        <taxon>Chordata</taxon>
        <taxon>Tunicata</taxon>
        <taxon>Ascidiacea</taxon>
        <taxon>Phlebobranchia</taxon>
        <taxon>Cionidae</taxon>
        <taxon>Ciona</taxon>
    </lineage>
</organism>
<comment type="subcellular location">
    <subcellularLocation>
        <location evidence="1">Nucleus</location>
    </subcellularLocation>
</comment>
<dbReference type="HOGENOM" id="CLU_025502_0_1_1"/>
<evidence type="ECO:0000313" key="14">
    <source>
        <dbReference type="Ensembl" id="ENSCSAVP00000004650.1"/>
    </source>
</evidence>
<dbReference type="SMART" id="SM00355">
    <property type="entry name" value="ZnF_C2H2"/>
    <property type="match status" value="6"/>
</dbReference>
<protein>
    <recommendedName>
        <fullName evidence="13">C2H2-type domain-containing protein</fullName>
    </recommendedName>
</protein>
<feature type="compositionally biased region" description="Polar residues" evidence="12">
    <location>
        <begin position="187"/>
        <end position="197"/>
    </location>
</feature>
<keyword evidence="6" id="KW-0862">Zinc</keyword>
<keyword evidence="8" id="KW-0238">DNA-binding</keyword>
<dbReference type="FunFam" id="3.30.160.60:FF:000130">
    <property type="entry name" value="Spalt-like transcription factor 4"/>
    <property type="match status" value="1"/>
</dbReference>
<dbReference type="SUPFAM" id="SSF57667">
    <property type="entry name" value="beta-beta-alpha zinc fingers"/>
    <property type="match status" value="3"/>
</dbReference>
<name>H2YH51_CIOSA</name>
<evidence type="ECO:0000256" key="9">
    <source>
        <dbReference type="ARBA" id="ARBA00023163"/>
    </source>
</evidence>
<dbReference type="Ensembl" id="ENSCSAVT00000004717.1">
    <property type="protein sequence ID" value="ENSCSAVP00000004650.1"/>
    <property type="gene ID" value="ENSCSAVG00000002773.1"/>
</dbReference>
<feature type="domain" description="C2H2-type" evidence="13">
    <location>
        <begin position="12"/>
        <end position="39"/>
    </location>
</feature>
<keyword evidence="4" id="KW-0677">Repeat</keyword>
<evidence type="ECO:0000256" key="4">
    <source>
        <dbReference type="ARBA" id="ARBA00022737"/>
    </source>
</evidence>
<dbReference type="GO" id="GO:0003700">
    <property type="term" value="F:DNA-binding transcription factor activity"/>
    <property type="evidence" value="ECO:0007669"/>
    <property type="project" value="TreeGrafter"/>
</dbReference>
<evidence type="ECO:0000259" key="13">
    <source>
        <dbReference type="PROSITE" id="PS50157"/>
    </source>
</evidence>
<dbReference type="AlphaFoldDB" id="H2YH51"/>
<evidence type="ECO:0000256" key="2">
    <source>
        <dbReference type="ARBA" id="ARBA00006991"/>
    </source>
</evidence>
<keyword evidence="10" id="KW-0539">Nucleus</keyword>
<dbReference type="InterPro" id="IPR050589">
    <property type="entry name" value="Ikaros_C2H2-ZF"/>
</dbReference>
<evidence type="ECO:0000256" key="7">
    <source>
        <dbReference type="ARBA" id="ARBA00023015"/>
    </source>
</evidence>
<dbReference type="PROSITE" id="PS00028">
    <property type="entry name" value="ZINC_FINGER_C2H2_1"/>
    <property type="match status" value="4"/>
</dbReference>
<feature type="domain" description="C2H2-type" evidence="13">
    <location>
        <begin position="386"/>
        <end position="412"/>
    </location>
</feature>
<feature type="compositionally biased region" description="Basic and acidic residues" evidence="12">
    <location>
        <begin position="301"/>
        <end position="313"/>
    </location>
</feature>
<evidence type="ECO:0000256" key="8">
    <source>
        <dbReference type="ARBA" id="ARBA00023125"/>
    </source>
</evidence>
<reference evidence="14" key="3">
    <citation type="submission" date="2025-09" db="UniProtKB">
        <authorList>
            <consortium name="Ensembl"/>
        </authorList>
    </citation>
    <scope>IDENTIFICATION</scope>
</reference>
<dbReference type="GO" id="GO:0006357">
    <property type="term" value="P:regulation of transcription by RNA polymerase II"/>
    <property type="evidence" value="ECO:0007669"/>
    <property type="project" value="TreeGrafter"/>
</dbReference>
<dbReference type="PANTHER" id="PTHR24404:SF113">
    <property type="entry name" value="C2H2-TYPE DOMAIN-CONTAINING PROTEIN"/>
    <property type="match status" value="1"/>
</dbReference>
<dbReference type="GeneTree" id="ENSGT00940000158308"/>
<evidence type="ECO:0000256" key="12">
    <source>
        <dbReference type="SAM" id="MobiDB-lite"/>
    </source>
</evidence>
<feature type="domain" description="C2H2-type" evidence="13">
    <location>
        <begin position="69"/>
        <end position="96"/>
    </location>
</feature>
<keyword evidence="3" id="KW-0479">Metal-binding</keyword>
<sequence>SRIQTQRNLNLIACEECGLICAGQSHYQVHIRSHTGKRRPFKCTVCGVAFTQKGNLRRHYKIHSEEKPFQCPVCSYRCRRRDALNGHMRIHSDVRPYRCVYCARSYKSRQSLKEHEYQCPYKNDPIVQGNFSTDKRLSPLTSQSSNSVISLTPSNLPLMMQSMNPLMTSSTATSSGKRKASIPQKYTRVTEQPQASSPGIPNLANALHLHSACIHFLLFSNKAYLDDVGPLSLTTKRQKMDGDMTSSSSINGDDVNSDVMDRFTPIEAAQNLDGHPDNAIRHPKATNERPSGSARRKRPKYLNEKIEQRHTQEDMTSQNDVRTASPFANVRSGDAARSGLRVFATLVEDSEIEEVKGYVCGHCRCIFLDHVMFAIHVGCHGYNNPFECNVCGHLAADRYQFESHLTRAEHNG</sequence>